<organism evidence="1 2">
    <name type="scientific">Streptomyces silvensis</name>
    <dbReference type="NCBI Taxonomy" id="1765722"/>
    <lineage>
        <taxon>Bacteria</taxon>
        <taxon>Bacillati</taxon>
        <taxon>Actinomycetota</taxon>
        <taxon>Actinomycetes</taxon>
        <taxon>Kitasatosporales</taxon>
        <taxon>Streptomycetaceae</taxon>
        <taxon>Streptomyces</taxon>
    </lineage>
</organism>
<protein>
    <submittedName>
        <fullName evidence="1">Uncharacterized protein</fullName>
    </submittedName>
</protein>
<gene>
    <name evidence="1" type="ORF">AT728_16380</name>
</gene>
<dbReference type="OrthoDB" id="9863023at2"/>
<reference evidence="1 2" key="1">
    <citation type="submission" date="2015-12" db="EMBL/GenBank/DDBJ databases">
        <title>Draft genome sequence of Streptomyces silvensis ATCC 53525, a producer of novel hormone antagonists.</title>
        <authorList>
            <person name="Johnston C.W."/>
            <person name="Li Y."/>
            <person name="Magarvey N.A."/>
        </authorList>
    </citation>
    <scope>NUCLEOTIDE SEQUENCE [LARGE SCALE GENOMIC DNA]</scope>
    <source>
        <strain evidence="1 2">ATCC 53525</strain>
    </source>
</reference>
<accession>A0A0W7X3N5</accession>
<evidence type="ECO:0000313" key="2">
    <source>
        <dbReference type="Proteomes" id="UP000054804"/>
    </source>
</evidence>
<dbReference type="Proteomes" id="UP000054804">
    <property type="component" value="Unassembled WGS sequence"/>
</dbReference>
<dbReference type="STRING" id="1765722.AT728_16380"/>
<sequence length="203" mass="22867">MPRPDLPGIRCDFRSQPDPIRDLLESLRGIGIPMPPDRSPVLRNEASTRYLVEIQHNGLCLSAVWDTVHGEFLSGVNIGDWRSVEITAPLLRVVPFTWARALGLLAHPSWMHPELVGDQEELLRWVSTDSGEHWQLPATVVTGAQLHREIDQYVRRPGIDGRLVVGEDEVKILPGWLWHEAPSPGWCLRYTPVGDALREEGGR</sequence>
<dbReference type="EMBL" id="LOCL01000034">
    <property type="protein sequence ID" value="KUF17377.1"/>
    <property type="molecule type" value="Genomic_DNA"/>
</dbReference>
<dbReference type="RefSeq" id="WP_058848640.1">
    <property type="nucleotide sequence ID" value="NZ_LOCL01000034.1"/>
</dbReference>
<evidence type="ECO:0000313" key="1">
    <source>
        <dbReference type="EMBL" id="KUF17377.1"/>
    </source>
</evidence>
<dbReference type="AlphaFoldDB" id="A0A0W7X3N5"/>
<keyword evidence="2" id="KW-1185">Reference proteome</keyword>
<proteinExistence type="predicted"/>
<name>A0A0W7X3N5_9ACTN</name>
<comment type="caution">
    <text evidence="1">The sequence shown here is derived from an EMBL/GenBank/DDBJ whole genome shotgun (WGS) entry which is preliminary data.</text>
</comment>